<evidence type="ECO:0000313" key="3">
    <source>
        <dbReference type="EMBL" id="KAG7820528.1"/>
    </source>
</evidence>
<sequence length="255" mass="29926">MGDETHRRSLRGGEDKRERADLYNFDGYLATGVSEQLTLNVVSKVPAGARLRHNPELDDFKDAVERYPLNLVDLRTKARSRQRSLPPAKQGNRHKDPLDSTLFEAFHKRGEKEEKRFARDDRNKLLREYQNCMELLAKLGESKAEQKDDRLRFLLETTKINDVNDPLELDIKFMLTVKELVHFVLNYERVKQLEAQIKSTLDKDRWDESDGDLDEIRARRKRRMIHNHGPTVKIKFLDGVVLQFDPLGRAKIHRR</sequence>
<feature type="domain" description="Something about silencing protein 4" evidence="2">
    <location>
        <begin position="96"/>
        <end position="199"/>
    </location>
</feature>
<evidence type="ECO:0000259" key="2">
    <source>
        <dbReference type="Pfam" id="PF15460"/>
    </source>
</evidence>
<reference evidence="3 6" key="1">
    <citation type="journal article" date="2021" name="G3 (Bethesda)">
        <title>Genomic diversity, chromosomal rearrangements, and interspecies hybridization in the ogataea polymorpha species complex.</title>
        <authorList>
            <person name="Hanson S.J."/>
            <person name="Cinneide E.O."/>
            <person name="Salzberg L.I."/>
            <person name="Wolfe K.H."/>
            <person name="McGowan J."/>
            <person name="Fitzpatrick D.A."/>
            <person name="Matlin K."/>
        </authorList>
    </citation>
    <scope>NUCLEOTIDE SEQUENCE</scope>
    <source>
        <strain evidence="4">51-138</strain>
        <strain evidence="3">61-244</strain>
    </source>
</reference>
<accession>A0AAN6DI41</accession>
<evidence type="ECO:0000313" key="6">
    <source>
        <dbReference type="Proteomes" id="UP001197328"/>
    </source>
</evidence>
<dbReference type="RefSeq" id="XP_043061242.1">
    <property type="nucleotide sequence ID" value="XM_043202388.1"/>
</dbReference>
<dbReference type="Proteomes" id="UP001196530">
    <property type="component" value="Unassembled WGS sequence"/>
</dbReference>
<protein>
    <recommendedName>
        <fullName evidence="2">Something about silencing protein 4 domain-containing protein</fullName>
    </recommendedName>
</protein>
<comment type="caution">
    <text evidence="3">The sequence shown here is derived from an EMBL/GenBank/DDBJ whole genome shotgun (WGS) entry which is preliminary data.</text>
</comment>
<dbReference type="InterPro" id="IPR029184">
    <property type="entry name" value="Sas4_dom"/>
</dbReference>
<dbReference type="Pfam" id="PF15460">
    <property type="entry name" value="SAS4"/>
    <property type="match status" value="1"/>
</dbReference>
<proteinExistence type="predicted"/>
<name>A0AAN6DI41_PICAN</name>
<dbReference type="EMBL" id="JAHLUX010000003">
    <property type="protein sequence ID" value="KAG7820528.1"/>
    <property type="molecule type" value="Genomic_DNA"/>
</dbReference>
<dbReference type="Proteomes" id="UP001197328">
    <property type="component" value="Unassembled WGS sequence"/>
</dbReference>
<dbReference type="AlphaFoldDB" id="A0AAN6DI41"/>
<keyword evidence="6" id="KW-1185">Reference proteome</keyword>
<dbReference type="GeneID" id="66126016"/>
<gene>
    <name evidence="3" type="ORF">KL928_001965</name>
    <name evidence="4" type="ORF">KL940_004634</name>
</gene>
<evidence type="ECO:0000256" key="1">
    <source>
        <dbReference type="SAM" id="MobiDB-lite"/>
    </source>
</evidence>
<evidence type="ECO:0000313" key="5">
    <source>
        <dbReference type="Proteomes" id="UP001196530"/>
    </source>
</evidence>
<dbReference type="EMBL" id="JAHLVD010000015">
    <property type="protein sequence ID" value="KAG7846047.1"/>
    <property type="molecule type" value="Genomic_DNA"/>
</dbReference>
<evidence type="ECO:0000313" key="4">
    <source>
        <dbReference type="EMBL" id="KAG7846047.1"/>
    </source>
</evidence>
<feature type="region of interest" description="Disordered" evidence="1">
    <location>
        <begin position="78"/>
        <end position="97"/>
    </location>
</feature>
<organism evidence="3 5">
    <name type="scientific">Pichia angusta</name>
    <name type="common">Yeast</name>
    <name type="synonym">Hansenula polymorpha</name>
    <dbReference type="NCBI Taxonomy" id="870730"/>
    <lineage>
        <taxon>Eukaryota</taxon>
        <taxon>Fungi</taxon>
        <taxon>Dikarya</taxon>
        <taxon>Ascomycota</taxon>
        <taxon>Saccharomycotina</taxon>
        <taxon>Pichiomycetes</taxon>
        <taxon>Pichiales</taxon>
        <taxon>Pichiaceae</taxon>
        <taxon>Ogataea</taxon>
    </lineage>
</organism>